<organism evidence="2 3">
    <name type="scientific">Ovis aries</name>
    <name type="common">Sheep</name>
    <dbReference type="NCBI Taxonomy" id="9940"/>
    <lineage>
        <taxon>Eukaryota</taxon>
        <taxon>Metazoa</taxon>
        <taxon>Chordata</taxon>
        <taxon>Craniata</taxon>
        <taxon>Vertebrata</taxon>
        <taxon>Euteleostomi</taxon>
        <taxon>Mammalia</taxon>
        <taxon>Eutheria</taxon>
        <taxon>Laurasiatheria</taxon>
        <taxon>Artiodactyla</taxon>
        <taxon>Ruminantia</taxon>
        <taxon>Pecora</taxon>
        <taxon>Bovidae</taxon>
        <taxon>Caprinae</taxon>
        <taxon>Ovis</taxon>
    </lineage>
</organism>
<feature type="region of interest" description="Disordered" evidence="1">
    <location>
        <begin position="1"/>
        <end position="58"/>
    </location>
</feature>
<evidence type="ECO:0000313" key="2">
    <source>
        <dbReference type="EMBL" id="KAG5204084.1"/>
    </source>
</evidence>
<gene>
    <name evidence="2" type="ORF">JEQ12_002060</name>
</gene>
<reference evidence="2 3" key="1">
    <citation type="submission" date="2020-12" db="EMBL/GenBank/DDBJ databases">
        <title>De novo assembly of Tibetan sheep genome.</title>
        <authorList>
            <person name="Li X."/>
        </authorList>
    </citation>
    <scope>NUCLEOTIDE SEQUENCE [LARGE SCALE GENOMIC DNA]</scope>
    <source>
        <tissue evidence="2">Heart</tissue>
    </source>
</reference>
<name>A0A836A8C7_SHEEP</name>
<sequence length="103" mass="11111">MVAAHPRRPVTRPGGGVAGARRLRVRAPSGRPRTRRGAARGDRGEAGSPGHGAPGGWTLAAPVGWRTRAHLAGRKAWRKFLLRTKTVRHTRILMPLFLVNVSG</sequence>
<dbReference type="Proteomes" id="UP000664991">
    <property type="component" value="Unassembled WGS sequence"/>
</dbReference>
<evidence type="ECO:0000313" key="3">
    <source>
        <dbReference type="Proteomes" id="UP000664991"/>
    </source>
</evidence>
<protein>
    <submittedName>
        <fullName evidence="2">Uncharacterized protein</fullName>
    </submittedName>
</protein>
<comment type="caution">
    <text evidence="2">The sequence shown here is derived from an EMBL/GenBank/DDBJ whole genome shotgun (WGS) entry which is preliminary data.</text>
</comment>
<dbReference type="EMBL" id="JAEMGP010000010">
    <property type="protein sequence ID" value="KAG5204084.1"/>
    <property type="molecule type" value="Genomic_DNA"/>
</dbReference>
<evidence type="ECO:0000256" key="1">
    <source>
        <dbReference type="SAM" id="MobiDB-lite"/>
    </source>
</evidence>
<proteinExistence type="predicted"/>
<dbReference type="AlphaFoldDB" id="A0A836A8C7"/>
<feature type="compositionally biased region" description="Basic residues" evidence="1">
    <location>
        <begin position="1"/>
        <end position="10"/>
    </location>
</feature>
<accession>A0A836A8C7</accession>